<reference evidence="1 2" key="1">
    <citation type="submission" date="2023-08" db="EMBL/GenBank/DDBJ databases">
        <title>A Necator americanus chromosomal reference genome.</title>
        <authorList>
            <person name="Ilik V."/>
            <person name="Petrzelkova K.J."/>
            <person name="Pardy F."/>
            <person name="Fuh T."/>
            <person name="Niatou-Singa F.S."/>
            <person name="Gouil Q."/>
            <person name="Baker L."/>
            <person name="Ritchie M.E."/>
            <person name="Jex A.R."/>
            <person name="Gazzola D."/>
            <person name="Li H."/>
            <person name="Toshio Fujiwara R."/>
            <person name="Zhan B."/>
            <person name="Aroian R.V."/>
            <person name="Pafco B."/>
            <person name="Schwarz E.M."/>
        </authorList>
    </citation>
    <scope>NUCLEOTIDE SEQUENCE [LARGE SCALE GENOMIC DNA]</scope>
    <source>
        <strain evidence="1 2">Aroian</strain>
        <tissue evidence="1">Whole animal</tissue>
    </source>
</reference>
<dbReference type="EMBL" id="JAVFWL010000006">
    <property type="protein sequence ID" value="KAK6762706.1"/>
    <property type="molecule type" value="Genomic_DNA"/>
</dbReference>
<protein>
    <recommendedName>
        <fullName evidence="3">DNA helicase</fullName>
    </recommendedName>
</protein>
<comment type="caution">
    <text evidence="1">The sequence shown here is derived from an EMBL/GenBank/DDBJ whole genome shotgun (WGS) entry which is preliminary data.</text>
</comment>
<evidence type="ECO:0008006" key="3">
    <source>
        <dbReference type="Google" id="ProtNLM"/>
    </source>
</evidence>
<gene>
    <name evidence="1" type="primary">Necator_chrX.g23590</name>
    <name evidence="1" type="ORF">RB195_023426</name>
</gene>
<proteinExistence type="predicted"/>
<accession>A0ABR1ELG4</accession>
<sequence length="112" mass="13038">MTNNDEGRIEICEEFRCQRSIVMQTFGETNRAGDPDLYERTISAPTNSNVRQLNNEALERLCISGPQDVLVYKSVVEALHREGRSDELYPMEYLNTLEPAWMPYLYILLIYD</sequence>
<keyword evidence="2" id="KW-1185">Reference proteome</keyword>
<organism evidence="1 2">
    <name type="scientific">Necator americanus</name>
    <name type="common">Human hookworm</name>
    <dbReference type="NCBI Taxonomy" id="51031"/>
    <lineage>
        <taxon>Eukaryota</taxon>
        <taxon>Metazoa</taxon>
        <taxon>Ecdysozoa</taxon>
        <taxon>Nematoda</taxon>
        <taxon>Chromadorea</taxon>
        <taxon>Rhabditida</taxon>
        <taxon>Rhabditina</taxon>
        <taxon>Rhabditomorpha</taxon>
        <taxon>Strongyloidea</taxon>
        <taxon>Ancylostomatidae</taxon>
        <taxon>Bunostominae</taxon>
        <taxon>Necator</taxon>
    </lineage>
</organism>
<dbReference type="Proteomes" id="UP001303046">
    <property type="component" value="Unassembled WGS sequence"/>
</dbReference>
<evidence type="ECO:0000313" key="2">
    <source>
        <dbReference type="Proteomes" id="UP001303046"/>
    </source>
</evidence>
<evidence type="ECO:0000313" key="1">
    <source>
        <dbReference type="EMBL" id="KAK6762706.1"/>
    </source>
</evidence>
<name>A0ABR1ELG4_NECAM</name>